<evidence type="ECO:0000256" key="1">
    <source>
        <dbReference type="SAM" id="MobiDB-lite"/>
    </source>
</evidence>
<keyword evidence="2" id="KW-1133">Transmembrane helix</keyword>
<evidence type="ECO:0000256" key="2">
    <source>
        <dbReference type="SAM" id="Phobius"/>
    </source>
</evidence>
<keyword evidence="2" id="KW-0812">Transmembrane</keyword>
<feature type="compositionally biased region" description="Basic and acidic residues" evidence="1">
    <location>
        <begin position="147"/>
        <end position="171"/>
    </location>
</feature>
<feature type="region of interest" description="Disordered" evidence="1">
    <location>
        <begin position="133"/>
        <end position="185"/>
    </location>
</feature>
<dbReference type="EMBL" id="JADHOK010000003">
    <property type="protein sequence ID" value="MBL6761171.1"/>
    <property type="molecule type" value="Genomic_DNA"/>
</dbReference>
<keyword evidence="2" id="KW-0472">Membrane</keyword>
<evidence type="ECO:0000313" key="4">
    <source>
        <dbReference type="Proteomes" id="UP000785783"/>
    </source>
</evidence>
<dbReference type="Proteomes" id="UP000785783">
    <property type="component" value="Unassembled WGS sequence"/>
</dbReference>
<accession>A0A937L2B5</accession>
<dbReference type="AlphaFoldDB" id="A0A937L2B5"/>
<gene>
    <name evidence="3" type="ORF">ISQ19_00565</name>
</gene>
<feature type="transmembrane region" description="Helical" evidence="2">
    <location>
        <begin position="6"/>
        <end position="23"/>
    </location>
</feature>
<name>A0A937L2B5_9PROT</name>
<evidence type="ECO:0000313" key="3">
    <source>
        <dbReference type="EMBL" id="MBL6761171.1"/>
    </source>
</evidence>
<organism evidence="3 4">
    <name type="scientific">PS1 clade bacterium</name>
    <dbReference type="NCBI Taxonomy" id="2175152"/>
    <lineage>
        <taxon>Bacteria</taxon>
        <taxon>Pseudomonadati</taxon>
        <taxon>Pseudomonadota</taxon>
        <taxon>Alphaproteobacteria</taxon>
        <taxon>PS1 clade</taxon>
    </lineage>
</organism>
<reference evidence="3" key="1">
    <citation type="submission" date="2020-10" db="EMBL/GenBank/DDBJ databases">
        <title>Microbiome of the Black Sea water column analyzed by genome centric metagenomics.</title>
        <authorList>
            <person name="Cabello-Yeves P.J."/>
            <person name="Callieri C."/>
            <person name="Picazo A."/>
            <person name="Mehrshad M."/>
            <person name="Haro-Moreno J.M."/>
            <person name="Roda-Garcia J."/>
            <person name="Dzembekova N."/>
            <person name="Slabakova V."/>
            <person name="Slabakova N."/>
            <person name="Moncheva S."/>
            <person name="Rodriguez-Valera F."/>
        </authorList>
    </citation>
    <scope>NUCLEOTIDE SEQUENCE</scope>
    <source>
        <strain evidence="3">BS307-5m-G5</strain>
    </source>
</reference>
<proteinExistence type="predicted"/>
<protein>
    <submittedName>
        <fullName evidence="3">Uncharacterized protein</fullName>
    </submittedName>
</protein>
<sequence length="185" mass="20246">MTIPLLLGVAYAVLAALLLSLNLETKYRREIKIAAIIGVSLLYVATYHGAQNLRGWAIAEAPPNPFKLHWAVVEEPDKARGTEGAIFILGQKLSSRGVAVGAPRLYELPFTPELAEQIDEALTKKEDGKDLEARLSYKAATPDDVDEAQKRDGQKSRPDSAGEEDRLKLNFRELASPDLPPKSAN</sequence>
<comment type="caution">
    <text evidence="3">The sequence shown here is derived from an EMBL/GenBank/DDBJ whole genome shotgun (WGS) entry which is preliminary data.</text>
</comment>